<feature type="domain" description="Spermatogenesis-associated protein 20-like TRX" evidence="1">
    <location>
        <begin position="2"/>
        <end position="163"/>
    </location>
</feature>
<protein>
    <recommendedName>
        <fullName evidence="1">Spermatogenesis-associated protein 20-like TRX domain-containing protein</fullName>
    </recommendedName>
</protein>
<dbReference type="GO" id="GO:0005975">
    <property type="term" value="P:carbohydrate metabolic process"/>
    <property type="evidence" value="ECO:0007669"/>
    <property type="project" value="InterPro"/>
</dbReference>
<dbReference type="InterPro" id="IPR008928">
    <property type="entry name" value="6-hairpin_glycosidase_sf"/>
</dbReference>
<reference evidence="2 3" key="1">
    <citation type="submission" date="2019-02" db="EMBL/GenBank/DDBJ databases">
        <title>Sequencing the genomes of 1000 actinobacteria strains.</title>
        <authorList>
            <person name="Klenk H.-P."/>
        </authorList>
    </citation>
    <scope>NUCLEOTIDE SEQUENCE [LARGE SCALE GENOMIC DNA]</scope>
    <source>
        <strain evidence="2 3">DSM 17364</strain>
    </source>
</reference>
<dbReference type="PIRSF" id="PIRSF006402">
    <property type="entry name" value="UCP006402_thioredoxin"/>
    <property type="match status" value="1"/>
</dbReference>
<dbReference type="Gene3D" id="3.40.30.10">
    <property type="entry name" value="Glutaredoxin"/>
    <property type="match status" value="1"/>
</dbReference>
<evidence type="ECO:0000313" key="2">
    <source>
        <dbReference type="EMBL" id="RZU62107.1"/>
    </source>
</evidence>
<dbReference type="InterPro" id="IPR036249">
    <property type="entry name" value="Thioredoxin-like_sf"/>
</dbReference>
<dbReference type="CDD" id="cd02955">
    <property type="entry name" value="SSP411"/>
    <property type="match status" value="1"/>
</dbReference>
<dbReference type="RefSeq" id="WP_130450662.1">
    <property type="nucleotide sequence ID" value="NZ_SHLA01000001.1"/>
</dbReference>
<dbReference type="SUPFAM" id="SSF52833">
    <property type="entry name" value="Thioredoxin-like"/>
    <property type="match status" value="1"/>
</dbReference>
<dbReference type="PANTHER" id="PTHR42899">
    <property type="entry name" value="SPERMATOGENESIS-ASSOCIATED PROTEIN 20"/>
    <property type="match status" value="1"/>
</dbReference>
<sequence length="735" mass="77483">MTNRLADAHSAYLLQHAHQGVDWWQYGSDAFAEADRRDVPVFLSIGYAACHWCHVMSAESFDDATIADYLNRNFVAVKVDREEHPDVDAVYMAATQTLTGQGGWPMSVFALPDGRTFHAGTYFPPAPRHGLPSFGQVLAGVNEAWSQRRTSVEEQAGHLAAHLGDMADAQRDLLGLSTLHDAAPGALEPVHAAVLARLAADEDTTGGFGPAPKFPPSSTLDYLLELASAGEHPEALELAGRTFEAMAAGALVDHVGGGFARYCVDAAWRVPHFEKMLYDNAQLLRHAARFAALSDDPDQRDLGARLARGTAGWMRRELLLTDADGRAAGLASSLDADTVMDDGTHIEGATYLFSRAELREAGTRCDVWETLEPLLAGRSPEEPAAPAGRVDAPGYDDVPVTVAFERVPDAAQWRAWDAVVPTLRQVRAGQAQPRRDEKVVAGWNGLAVRALAEAGLLLEEPEMLDLAARLGEYLWREHFSAEDAALARLAYRPGGGLLEDYAGVALGFQALATVAGHVPRQGASADVSGGADLEAGTAPGEWVRRAGEVLAAAEGRFGLAAGGEARDAPKTELLSAARGGRAPMEGLDSATPSALALYATALLNQGGFEAEPAKVGRAGELVDHVRRVGAKAPAQFGTALAAAVRVERDASLAVAGGTDAERAACLRLAVRGGAIALEADADVVPETRDAPALARGKTPGADGGLRAYLCRSHVCAAPVGDAAALEAAMCRRPRS</sequence>
<dbReference type="InterPro" id="IPR004879">
    <property type="entry name" value="Ssp411-like_TRX"/>
</dbReference>
<dbReference type="OrthoDB" id="9762614at2"/>
<dbReference type="Pfam" id="PF03190">
    <property type="entry name" value="Thioredox_DsbH"/>
    <property type="match status" value="1"/>
</dbReference>
<dbReference type="PANTHER" id="PTHR42899:SF1">
    <property type="entry name" value="SPERMATOGENESIS-ASSOCIATED PROTEIN 20"/>
    <property type="match status" value="1"/>
</dbReference>
<organism evidence="2 3">
    <name type="scientific">Zhihengliuella halotolerans</name>
    <dbReference type="NCBI Taxonomy" id="370736"/>
    <lineage>
        <taxon>Bacteria</taxon>
        <taxon>Bacillati</taxon>
        <taxon>Actinomycetota</taxon>
        <taxon>Actinomycetes</taxon>
        <taxon>Micrococcales</taxon>
        <taxon>Micrococcaceae</taxon>
        <taxon>Zhihengliuella</taxon>
    </lineage>
</organism>
<proteinExistence type="predicted"/>
<name>A0A4Q8AD07_9MICC</name>
<gene>
    <name evidence="2" type="ORF">EV380_1695</name>
</gene>
<keyword evidence="3" id="KW-1185">Reference proteome</keyword>
<dbReference type="InterPro" id="IPR024705">
    <property type="entry name" value="Ssp411"/>
</dbReference>
<accession>A0A4Q8AD07</accession>
<evidence type="ECO:0000259" key="1">
    <source>
        <dbReference type="Pfam" id="PF03190"/>
    </source>
</evidence>
<dbReference type="Proteomes" id="UP000292685">
    <property type="component" value="Unassembled WGS sequence"/>
</dbReference>
<evidence type="ECO:0000313" key="3">
    <source>
        <dbReference type="Proteomes" id="UP000292685"/>
    </source>
</evidence>
<comment type="caution">
    <text evidence="2">The sequence shown here is derived from an EMBL/GenBank/DDBJ whole genome shotgun (WGS) entry which is preliminary data.</text>
</comment>
<dbReference type="AlphaFoldDB" id="A0A4Q8AD07"/>
<dbReference type="SUPFAM" id="SSF48208">
    <property type="entry name" value="Six-hairpin glycosidases"/>
    <property type="match status" value="1"/>
</dbReference>
<dbReference type="EMBL" id="SHLA01000001">
    <property type="protein sequence ID" value="RZU62107.1"/>
    <property type="molecule type" value="Genomic_DNA"/>
</dbReference>